<dbReference type="SUPFAM" id="SSF53271">
    <property type="entry name" value="PRTase-like"/>
    <property type="match status" value="1"/>
</dbReference>
<dbReference type="PANTHER" id="PTHR47505:SF1">
    <property type="entry name" value="DNA UTILIZATION PROTEIN YHGH"/>
    <property type="match status" value="1"/>
</dbReference>
<dbReference type="Proteomes" id="UP000238362">
    <property type="component" value="Unassembled WGS sequence"/>
</dbReference>
<keyword evidence="2" id="KW-0808">Transferase</keyword>
<dbReference type="InterPro" id="IPR000836">
    <property type="entry name" value="PRTase_dom"/>
</dbReference>
<proteinExistence type="inferred from homology"/>
<dbReference type="AlphaFoldDB" id="A0A2T0LY55"/>
<dbReference type="EMBL" id="PVNH01000003">
    <property type="protein sequence ID" value="PRX49055.1"/>
    <property type="molecule type" value="Genomic_DNA"/>
</dbReference>
<evidence type="ECO:0000313" key="2">
    <source>
        <dbReference type="EMBL" id="PRX49055.1"/>
    </source>
</evidence>
<protein>
    <submittedName>
        <fullName evidence="2">Putative amidophosphoribosyltransferase</fullName>
    </submittedName>
</protein>
<accession>A0A2T0LY55</accession>
<dbReference type="PANTHER" id="PTHR47505">
    <property type="entry name" value="DNA UTILIZATION PROTEIN YHGH"/>
    <property type="match status" value="1"/>
</dbReference>
<evidence type="ECO:0000256" key="1">
    <source>
        <dbReference type="ARBA" id="ARBA00008007"/>
    </source>
</evidence>
<dbReference type="RefSeq" id="WP_106177780.1">
    <property type="nucleotide sequence ID" value="NZ_PVNH01000003.1"/>
</dbReference>
<dbReference type="CDD" id="cd06223">
    <property type="entry name" value="PRTases_typeI"/>
    <property type="match status" value="1"/>
</dbReference>
<organism evidence="2 3">
    <name type="scientific">Prauserella shujinwangii</name>
    <dbReference type="NCBI Taxonomy" id="1453103"/>
    <lineage>
        <taxon>Bacteria</taxon>
        <taxon>Bacillati</taxon>
        <taxon>Actinomycetota</taxon>
        <taxon>Actinomycetes</taxon>
        <taxon>Pseudonocardiales</taxon>
        <taxon>Pseudonocardiaceae</taxon>
        <taxon>Prauserella</taxon>
    </lineage>
</organism>
<keyword evidence="3" id="KW-1185">Reference proteome</keyword>
<keyword evidence="2" id="KW-0328">Glycosyltransferase</keyword>
<comment type="similarity">
    <text evidence="1">Belongs to the ComF/GntX family.</text>
</comment>
<evidence type="ECO:0000313" key="3">
    <source>
        <dbReference type="Proteomes" id="UP000238362"/>
    </source>
</evidence>
<reference evidence="2 3" key="1">
    <citation type="submission" date="2018-03" db="EMBL/GenBank/DDBJ databases">
        <title>Genomic Encyclopedia of Type Strains, Phase III (KMG-III): the genomes of soil and plant-associated and newly described type strains.</title>
        <authorList>
            <person name="Whitman W."/>
        </authorList>
    </citation>
    <scope>NUCLEOTIDE SEQUENCE [LARGE SCALE GENOMIC DNA]</scope>
    <source>
        <strain evidence="2 3">CGMCC 4.7125</strain>
    </source>
</reference>
<dbReference type="GO" id="GO:0016757">
    <property type="term" value="F:glycosyltransferase activity"/>
    <property type="evidence" value="ECO:0007669"/>
    <property type="project" value="UniProtKB-KW"/>
</dbReference>
<sequence length="227" mass="22776">MTVWTTARAAGRAALDLLLPASCAGCGDQGAACCPSCAATLAGRELVRRVAAGTEIHALARYDGVPRRLVLAYKERGRRDLARPLGAALAAAVPYLPGGRPAADGTWWLVPAPSRRSAARARGGQHVHALARRCAAELAARGVPAAVAPALRLGAGARDAVGLGPAERVANLAGRVRARPAGSPPPGTPVVLLDDVVTTGATAVTCANALRTGGAEVVATLTLTAAG</sequence>
<gene>
    <name evidence="2" type="ORF">B0I33_10388</name>
</gene>
<dbReference type="InterPro" id="IPR051910">
    <property type="entry name" value="ComF/GntX_DNA_util-trans"/>
</dbReference>
<dbReference type="OrthoDB" id="5244859at2"/>
<dbReference type="Gene3D" id="3.40.50.2020">
    <property type="match status" value="1"/>
</dbReference>
<dbReference type="InterPro" id="IPR029057">
    <property type="entry name" value="PRTase-like"/>
</dbReference>
<comment type="caution">
    <text evidence="2">The sequence shown here is derived from an EMBL/GenBank/DDBJ whole genome shotgun (WGS) entry which is preliminary data.</text>
</comment>
<name>A0A2T0LY55_9PSEU</name>